<dbReference type="InterPro" id="IPR035906">
    <property type="entry name" value="MetI-like_sf"/>
</dbReference>
<comment type="subcellular location">
    <subcellularLocation>
        <location evidence="1 7">Cell membrane</location>
        <topology evidence="1 7">Multi-pass membrane protein</topology>
    </subcellularLocation>
</comment>
<dbReference type="PANTHER" id="PTHR43744">
    <property type="entry name" value="ABC TRANSPORTER PERMEASE PROTEIN MG189-RELATED-RELATED"/>
    <property type="match status" value="1"/>
</dbReference>
<gene>
    <name evidence="9" type="ORF">HZI73_07485</name>
</gene>
<feature type="transmembrane region" description="Helical" evidence="7">
    <location>
        <begin position="106"/>
        <end position="128"/>
    </location>
</feature>
<evidence type="ECO:0000256" key="1">
    <source>
        <dbReference type="ARBA" id="ARBA00004651"/>
    </source>
</evidence>
<dbReference type="RefSeq" id="WP_212697630.1">
    <property type="nucleotide sequence ID" value="NZ_CP058649.1"/>
</dbReference>
<proteinExistence type="inferred from homology"/>
<dbReference type="CDD" id="cd06261">
    <property type="entry name" value="TM_PBP2"/>
    <property type="match status" value="1"/>
</dbReference>
<feature type="transmembrane region" description="Helical" evidence="7">
    <location>
        <begin position="73"/>
        <end position="94"/>
    </location>
</feature>
<evidence type="ECO:0000256" key="7">
    <source>
        <dbReference type="RuleBase" id="RU363032"/>
    </source>
</evidence>
<dbReference type="Gene3D" id="1.10.3720.10">
    <property type="entry name" value="MetI-like"/>
    <property type="match status" value="1"/>
</dbReference>
<reference evidence="9" key="1">
    <citation type="submission" date="2020-07" db="EMBL/GenBank/DDBJ databases">
        <title>Vallitalea pronyensis genome.</title>
        <authorList>
            <person name="Postec A."/>
        </authorList>
    </citation>
    <scope>NUCLEOTIDE SEQUENCE</scope>
    <source>
        <strain evidence="9">FatNI3</strain>
    </source>
</reference>
<feature type="transmembrane region" description="Helical" evidence="7">
    <location>
        <begin position="9"/>
        <end position="30"/>
    </location>
</feature>
<feature type="transmembrane region" description="Helical" evidence="7">
    <location>
        <begin position="241"/>
        <end position="262"/>
    </location>
</feature>
<dbReference type="KEGG" id="vpy:HZI73_07485"/>
<keyword evidence="10" id="KW-1185">Reference proteome</keyword>
<feature type="domain" description="ABC transmembrane type-1" evidence="8">
    <location>
        <begin position="69"/>
        <end position="262"/>
    </location>
</feature>
<sequence>MKKRRIRLIVMEIIGLALGILYLVPFYVVVTNSLKSKRNILVDTIGLPETLGFENYPRAMEKMDFLKSLSNSLIITVLSLLLLILFSSMSSWVLVRTKTKISNAILLLFVAAMMIPFQSVMLPLVNLFGVDKLNLVNTRMGIIIMYIGFGSSMSVFLYHGFMKTIPLDLELAASIDGCNPVQTFVYIVLPLIKPISVTVAILNGIWIWNDFLLPSLVLQDKAIRTIPLAAQYFFGAFSKDWHLAMAGLNLAIIPIIIFYIFAQKYIIKGVISGAIK</sequence>
<evidence type="ECO:0000259" key="8">
    <source>
        <dbReference type="PROSITE" id="PS50928"/>
    </source>
</evidence>
<evidence type="ECO:0000256" key="6">
    <source>
        <dbReference type="ARBA" id="ARBA00023136"/>
    </source>
</evidence>
<keyword evidence="2 7" id="KW-0813">Transport</keyword>
<protein>
    <submittedName>
        <fullName evidence="9">Carbohydrate ABC transporter permease</fullName>
    </submittedName>
</protein>
<keyword evidence="6 7" id="KW-0472">Membrane</keyword>
<dbReference type="Pfam" id="PF00528">
    <property type="entry name" value="BPD_transp_1"/>
    <property type="match status" value="1"/>
</dbReference>
<dbReference type="Proteomes" id="UP000683246">
    <property type="component" value="Chromosome"/>
</dbReference>
<accession>A0A8J8SG95</accession>
<comment type="similarity">
    <text evidence="7">Belongs to the binding-protein-dependent transport system permease family.</text>
</comment>
<dbReference type="AlphaFoldDB" id="A0A8J8SG95"/>
<dbReference type="PANTHER" id="PTHR43744:SF8">
    <property type="entry name" value="SN-GLYCEROL-3-PHOSPHATE TRANSPORT SYSTEM PERMEASE PROTEIN UGPE"/>
    <property type="match status" value="1"/>
</dbReference>
<evidence type="ECO:0000256" key="5">
    <source>
        <dbReference type="ARBA" id="ARBA00022989"/>
    </source>
</evidence>
<evidence type="ECO:0000256" key="2">
    <source>
        <dbReference type="ARBA" id="ARBA00022448"/>
    </source>
</evidence>
<name>A0A8J8SG95_9FIRM</name>
<evidence type="ECO:0000256" key="4">
    <source>
        <dbReference type="ARBA" id="ARBA00022692"/>
    </source>
</evidence>
<evidence type="ECO:0000313" key="9">
    <source>
        <dbReference type="EMBL" id="QUI22152.1"/>
    </source>
</evidence>
<dbReference type="GO" id="GO:0005886">
    <property type="term" value="C:plasma membrane"/>
    <property type="evidence" value="ECO:0007669"/>
    <property type="project" value="UniProtKB-SubCell"/>
</dbReference>
<dbReference type="EMBL" id="CP058649">
    <property type="protein sequence ID" value="QUI22152.1"/>
    <property type="molecule type" value="Genomic_DNA"/>
</dbReference>
<evidence type="ECO:0000256" key="3">
    <source>
        <dbReference type="ARBA" id="ARBA00022475"/>
    </source>
</evidence>
<evidence type="ECO:0000313" key="10">
    <source>
        <dbReference type="Proteomes" id="UP000683246"/>
    </source>
</evidence>
<dbReference type="PROSITE" id="PS50928">
    <property type="entry name" value="ABC_TM1"/>
    <property type="match status" value="1"/>
</dbReference>
<keyword evidence="4 7" id="KW-0812">Transmembrane</keyword>
<keyword evidence="3" id="KW-1003">Cell membrane</keyword>
<organism evidence="9 10">
    <name type="scientific">Vallitalea pronyensis</name>
    <dbReference type="NCBI Taxonomy" id="1348613"/>
    <lineage>
        <taxon>Bacteria</taxon>
        <taxon>Bacillati</taxon>
        <taxon>Bacillota</taxon>
        <taxon>Clostridia</taxon>
        <taxon>Lachnospirales</taxon>
        <taxon>Vallitaleaceae</taxon>
        <taxon>Vallitalea</taxon>
    </lineage>
</organism>
<dbReference type="GO" id="GO:0055085">
    <property type="term" value="P:transmembrane transport"/>
    <property type="evidence" value="ECO:0007669"/>
    <property type="project" value="InterPro"/>
</dbReference>
<dbReference type="SUPFAM" id="SSF161098">
    <property type="entry name" value="MetI-like"/>
    <property type="match status" value="1"/>
</dbReference>
<feature type="transmembrane region" description="Helical" evidence="7">
    <location>
        <begin position="183"/>
        <end position="208"/>
    </location>
</feature>
<keyword evidence="5 7" id="KW-1133">Transmembrane helix</keyword>
<feature type="transmembrane region" description="Helical" evidence="7">
    <location>
        <begin position="140"/>
        <end position="162"/>
    </location>
</feature>
<dbReference type="InterPro" id="IPR000515">
    <property type="entry name" value="MetI-like"/>
</dbReference>